<organism evidence="4 5">
    <name type="scientific">Fibrisoma montanum</name>
    <dbReference type="NCBI Taxonomy" id="2305895"/>
    <lineage>
        <taxon>Bacteria</taxon>
        <taxon>Pseudomonadati</taxon>
        <taxon>Bacteroidota</taxon>
        <taxon>Cytophagia</taxon>
        <taxon>Cytophagales</taxon>
        <taxon>Spirosomataceae</taxon>
        <taxon>Fibrisoma</taxon>
    </lineage>
</organism>
<dbReference type="Proteomes" id="UP000283523">
    <property type="component" value="Unassembled WGS sequence"/>
</dbReference>
<comment type="caution">
    <text evidence="4">The sequence shown here is derived from an EMBL/GenBank/DDBJ whole genome shotgun (WGS) entry which is preliminary data.</text>
</comment>
<protein>
    <recommendedName>
        <fullName evidence="3">LiaF transmembrane domain-containing protein</fullName>
    </recommendedName>
</protein>
<gene>
    <name evidence="4" type="ORF">DYU11_18565</name>
</gene>
<dbReference type="Pfam" id="PF22570">
    <property type="entry name" value="LiaF-TM"/>
    <property type="match status" value="1"/>
</dbReference>
<keyword evidence="2" id="KW-1133">Transmembrane helix</keyword>
<keyword evidence="2" id="KW-0472">Membrane</keyword>
<evidence type="ECO:0000256" key="1">
    <source>
        <dbReference type="SAM" id="MobiDB-lite"/>
    </source>
</evidence>
<evidence type="ECO:0000256" key="2">
    <source>
        <dbReference type="SAM" id="Phobius"/>
    </source>
</evidence>
<feature type="domain" description="LiaF transmembrane" evidence="3">
    <location>
        <begin position="10"/>
        <end position="81"/>
    </location>
</feature>
<feature type="transmembrane region" description="Helical" evidence="2">
    <location>
        <begin position="61"/>
        <end position="81"/>
    </location>
</feature>
<accession>A0A418M668</accession>
<evidence type="ECO:0000313" key="4">
    <source>
        <dbReference type="EMBL" id="RIV21410.1"/>
    </source>
</evidence>
<dbReference type="OrthoDB" id="941984at2"/>
<feature type="transmembrane region" description="Helical" evidence="2">
    <location>
        <begin position="36"/>
        <end position="54"/>
    </location>
</feature>
<evidence type="ECO:0000259" key="3">
    <source>
        <dbReference type="Pfam" id="PF22570"/>
    </source>
</evidence>
<dbReference type="EMBL" id="QXED01000005">
    <property type="protein sequence ID" value="RIV21410.1"/>
    <property type="molecule type" value="Genomic_DNA"/>
</dbReference>
<feature type="compositionally biased region" description="Acidic residues" evidence="1">
    <location>
        <begin position="97"/>
        <end position="116"/>
    </location>
</feature>
<name>A0A418M668_9BACT</name>
<evidence type="ECO:0000313" key="5">
    <source>
        <dbReference type="Proteomes" id="UP000283523"/>
    </source>
</evidence>
<dbReference type="AlphaFoldDB" id="A0A418M668"/>
<keyword evidence="2" id="KW-0812">Transmembrane</keyword>
<dbReference type="RefSeq" id="WP_119669204.1">
    <property type="nucleotide sequence ID" value="NZ_QXED01000005.1"/>
</dbReference>
<feature type="region of interest" description="Disordered" evidence="1">
    <location>
        <begin position="93"/>
        <end position="129"/>
    </location>
</feature>
<reference evidence="4 5" key="1">
    <citation type="submission" date="2018-08" db="EMBL/GenBank/DDBJ databases">
        <title>Fibrisoma montanum sp. nov., isolated from Danxia mountain soil.</title>
        <authorList>
            <person name="Huang Y."/>
        </authorList>
    </citation>
    <scope>NUCLEOTIDE SEQUENCE [LARGE SCALE GENOMIC DNA]</scope>
    <source>
        <strain evidence="4 5">HYT19</strain>
    </source>
</reference>
<keyword evidence="5" id="KW-1185">Reference proteome</keyword>
<proteinExistence type="predicted"/>
<sequence>MQRRRNNGLFWGIALITFGLLIVARRADWIDFDWHSLANFWPVLLILAGVNLILERRGNAASLVTTVLLAVAVPFTLFGLFSRDRDDSRYEFRWNDHDDDDDNKAGQTDDDDDNASDSDQGKVRSSTFTEVMEPDTREAVLKLAGGAGRFTISEPTAELIKADTRQTIGNYSMTVERDPTTRIPTIELKPAEENQKIRLKDGDFENRVDVHLNDKPLWTIDVGLGAGDADLDLSQYAIKELKVGVGASDLDLKLGAKANQMDVKLDAGVASVTVEVPKEVGCRIKKDGALNVNQLEGFTETADGEFVSPGYDTATKKINIRFDGGVSSFTVKRY</sequence>
<dbReference type="InterPro" id="IPR054331">
    <property type="entry name" value="LiaF_TM"/>
</dbReference>